<feature type="compositionally biased region" description="Low complexity" evidence="1">
    <location>
        <begin position="584"/>
        <end position="598"/>
    </location>
</feature>
<comment type="caution">
    <text evidence="3">The sequence shown here is derived from an EMBL/GenBank/DDBJ whole genome shotgun (WGS) entry which is preliminary data.</text>
</comment>
<dbReference type="STRING" id="181874.A0A409W7K8"/>
<organism evidence="3 4">
    <name type="scientific">Panaeolus cyanescens</name>
    <dbReference type="NCBI Taxonomy" id="181874"/>
    <lineage>
        <taxon>Eukaryota</taxon>
        <taxon>Fungi</taxon>
        <taxon>Dikarya</taxon>
        <taxon>Basidiomycota</taxon>
        <taxon>Agaricomycotina</taxon>
        <taxon>Agaricomycetes</taxon>
        <taxon>Agaricomycetidae</taxon>
        <taxon>Agaricales</taxon>
        <taxon>Agaricineae</taxon>
        <taxon>Galeropsidaceae</taxon>
        <taxon>Panaeolus</taxon>
    </lineage>
</organism>
<dbReference type="SMART" id="SM00066">
    <property type="entry name" value="GAL4"/>
    <property type="match status" value="1"/>
</dbReference>
<feature type="region of interest" description="Disordered" evidence="1">
    <location>
        <begin position="126"/>
        <end position="157"/>
    </location>
</feature>
<feature type="compositionally biased region" description="Low complexity" evidence="1">
    <location>
        <begin position="416"/>
        <end position="440"/>
    </location>
</feature>
<dbReference type="GO" id="GO:0008270">
    <property type="term" value="F:zinc ion binding"/>
    <property type="evidence" value="ECO:0007669"/>
    <property type="project" value="InterPro"/>
</dbReference>
<evidence type="ECO:0000313" key="3">
    <source>
        <dbReference type="EMBL" id="PPQ74488.1"/>
    </source>
</evidence>
<evidence type="ECO:0000256" key="1">
    <source>
        <dbReference type="SAM" id="MobiDB-lite"/>
    </source>
</evidence>
<sequence>MMDTSYDYNAPQLSVGEQGHWAGPSPTKRWLPHPYQFTLSSQLAGYDGSDSGTMEDCFVQVDSYDQSAQTWTRPVQIDAAEAQFSTTGTEKVLGEPLQHEQGYEDYTAVCSDESSYHLQHMCIDAPSPPLSDESGSPSSMNSLDSIGSGTPTGLRDASGSVYSNESWVAPAVDIQVIGGQPQSQDLPTCIQNQHTTSYYAAHQPIPPQQQSNYTSLFQHLTFMNHVEARGYGKSKSKPASGSAPSTSQIQPCLSTATTPLTSRHRKRAAPPLSLSALPVRLPHHPTPFGSAIAPEGQANTNSAVPQALTHPLSHTQPPVQAQEPPYQPYTMLSTKTVKGRHLLPAIPSPPSAIVLSKASAATSSTSSPPSVIPLPGTTHPASTAPSDVASAGNKRNSSVIPMKREASEAPEESLSRSRPVSRRGSAASASEACSALVAESKGTSNESVTIKIPPPSRRGSGIASSSSAAAQKPHLVYPHPPVVLDFAMGSSKGSTSGGEGVMSGVGGGTLMTLPGSNTVTRNVKEPRRPSLACTFCRERKIACGRPPTDSEDQTCNQCARRGFLCEYTNDPKRRTKGLRKKRGTSTGTESSEPSTPAA</sequence>
<feature type="compositionally biased region" description="Basic residues" evidence="1">
    <location>
        <begin position="573"/>
        <end position="583"/>
    </location>
</feature>
<protein>
    <recommendedName>
        <fullName evidence="2">Zn(2)-C6 fungal-type domain-containing protein</fullName>
    </recommendedName>
</protein>
<feature type="compositionally biased region" description="Low complexity" evidence="1">
    <location>
        <begin position="463"/>
        <end position="473"/>
    </location>
</feature>
<dbReference type="PROSITE" id="PS50048">
    <property type="entry name" value="ZN2_CY6_FUNGAL_2"/>
    <property type="match status" value="1"/>
</dbReference>
<dbReference type="InterPro" id="IPR036864">
    <property type="entry name" value="Zn2-C6_fun-type_DNA-bd_sf"/>
</dbReference>
<evidence type="ECO:0000313" key="4">
    <source>
        <dbReference type="Proteomes" id="UP000284842"/>
    </source>
</evidence>
<dbReference type="EMBL" id="NHTK01005749">
    <property type="protein sequence ID" value="PPQ74488.1"/>
    <property type="molecule type" value="Genomic_DNA"/>
</dbReference>
<dbReference type="InParanoid" id="A0A409W7K8"/>
<dbReference type="InterPro" id="IPR001138">
    <property type="entry name" value="Zn2Cys6_DnaBD"/>
</dbReference>
<feature type="region of interest" description="Disordered" evidence="1">
    <location>
        <begin position="231"/>
        <end position="269"/>
    </location>
</feature>
<dbReference type="GO" id="GO:0000981">
    <property type="term" value="F:DNA-binding transcription factor activity, RNA polymerase II-specific"/>
    <property type="evidence" value="ECO:0007669"/>
    <property type="project" value="InterPro"/>
</dbReference>
<dbReference type="PROSITE" id="PS00463">
    <property type="entry name" value="ZN2_CY6_FUNGAL_1"/>
    <property type="match status" value="1"/>
</dbReference>
<feature type="compositionally biased region" description="Polar residues" evidence="1">
    <location>
        <begin position="133"/>
        <end position="151"/>
    </location>
</feature>
<reference evidence="3 4" key="1">
    <citation type="journal article" date="2018" name="Evol. Lett.">
        <title>Horizontal gene cluster transfer increased hallucinogenic mushroom diversity.</title>
        <authorList>
            <person name="Reynolds H.T."/>
            <person name="Vijayakumar V."/>
            <person name="Gluck-Thaler E."/>
            <person name="Korotkin H.B."/>
            <person name="Matheny P.B."/>
            <person name="Slot J.C."/>
        </authorList>
    </citation>
    <scope>NUCLEOTIDE SEQUENCE [LARGE SCALE GENOMIC DNA]</scope>
    <source>
        <strain evidence="3 4">2629</strain>
    </source>
</reference>
<feature type="region of interest" description="Disordered" evidence="1">
    <location>
        <begin position="569"/>
        <end position="598"/>
    </location>
</feature>
<feature type="region of interest" description="Disordered" evidence="1">
    <location>
        <begin position="362"/>
        <end position="473"/>
    </location>
</feature>
<dbReference type="SUPFAM" id="SSF57701">
    <property type="entry name" value="Zn2/Cys6 DNA-binding domain"/>
    <property type="match status" value="1"/>
</dbReference>
<dbReference type="Proteomes" id="UP000284842">
    <property type="component" value="Unassembled WGS sequence"/>
</dbReference>
<gene>
    <name evidence="3" type="ORF">CVT24_000121</name>
</gene>
<accession>A0A409W7K8</accession>
<keyword evidence="4" id="KW-1185">Reference proteome</keyword>
<dbReference type="OrthoDB" id="39175at2759"/>
<dbReference type="CDD" id="cd00067">
    <property type="entry name" value="GAL4"/>
    <property type="match status" value="1"/>
</dbReference>
<dbReference type="Gene3D" id="4.10.240.10">
    <property type="entry name" value="Zn(2)-C6 fungal-type DNA-binding domain"/>
    <property type="match status" value="1"/>
</dbReference>
<evidence type="ECO:0000259" key="2">
    <source>
        <dbReference type="PROSITE" id="PS50048"/>
    </source>
</evidence>
<feature type="domain" description="Zn(2)-C6 fungal-type" evidence="2">
    <location>
        <begin position="532"/>
        <end position="567"/>
    </location>
</feature>
<feature type="compositionally biased region" description="Polar residues" evidence="1">
    <location>
        <begin position="246"/>
        <end position="261"/>
    </location>
</feature>
<name>A0A409W7K8_9AGAR</name>
<proteinExistence type="predicted"/>
<dbReference type="AlphaFoldDB" id="A0A409W7K8"/>